<reference evidence="4 5" key="1">
    <citation type="submission" date="2020-01" db="EMBL/GenBank/DDBJ databases">
        <title>Dynamics of blaIMP-6 dissemination in carbapenem resistant Enterobacteriacea isolated from regional surveillance in Osaka, Japan.</title>
        <authorList>
            <person name="Abe R."/>
            <person name="Akeda Y."/>
            <person name="Sugawara Y."/>
            <person name="Yamamoto N."/>
            <person name="Tomono K."/>
            <person name="Takeuchi D."/>
            <person name="Kawahara R."/>
            <person name="Hamada S."/>
        </authorList>
    </citation>
    <scope>NUCLEOTIDE SEQUENCE [LARGE SCALE GENOMIC DNA]</scope>
    <source>
        <strain evidence="4 5">E300</strain>
    </source>
</reference>
<dbReference type="Gene3D" id="2.40.170.20">
    <property type="entry name" value="TonB-dependent receptor, beta-barrel domain"/>
    <property type="match status" value="1"/>
</dbReference>
<evidence type="ECO:0000256" key="2">
    <source>
        <dbReference type="ARBA" id="ARBA00023136"/>
    </source>
</evidence>
<accession>A0A8S0FLI1</accession>
<evidence type="ECO:0000256" key="1">
    <source>
        <dbReference type="ARBA" id="ARBA00004442"/>
    </source>
</evidence>
<organism evidence="4 5">
    <name type="scientific">Escherichia coli</name>
    <dbReference type="NCBI Taxonomy" id="562"/>
    <lineage>
        <taxon>Bacteria</taxon>
        <taxon>Pseudomonadati</taxon>
        <taxon>Pseudomonadota</taxon>
        <taxon>Gammaproteobacteria</taxon>
        <taxon>Enterobacterales</taxon>
        <taxon>Enterobacteriaceae</taxon>
        <taxon>Escherichia</taxon>
    </lineage>
</organism>
<keyword evidence="3" id="KW-0998">Cell outer membrane</keyword>
<gene>
    <name evidence="4" type="ORF">EIMP300_25330</name>
</gene>
<dbReference type="GO" id="GO:0009279">
    <property type="term" value="C:cell outer membrane"/>
    <property type="evidence" value="ECO:0007669"/>
    <property type="project" value="UniProtKB-SubCell"/>
</dbReference>
<dbReference type="InterPro" id="IPR036942">
    <property type="entry name" value="Beta-barrel_TonB_sf"/>
</dbReference>
<comment type="subcellular location">
    <subcellularLocation>
        <location evidence="1">Cell outer membrane</location>
    </subcellularLocation>
</comment>
<dbReference type="Proteomes" id="UP000467488">
    <property type="component" value="Chromosome"/>
</dbReference>
<evidence type="ECO:0000256" key="3">
    <source>
        <dbReference type="ARBA" id="ARBA00023237"/>
    </source>
</evidence>
<dbReference type="AlphaFoldDB" id="A0A8S0FLI1"/>
<dbReference type="EMBL" id="AP022360">
    <property type="protein sequence ID" value="BBU81133.1"/>
    <property type="molecule type" value="Genomic_DNA"/>
</dbReference>
<evidence type="ECO:0000313" key="5">
    <source>
        <dbReference type="Proteomes" id="UP000467488"/>
    </source>
</evidence>
<name>A0A8S0FLI1_ECOLX</name>
<protein>
    <submittedName>
        <fullName evidence="4">Uncharacterized protein</fullName>
    </submittedName>
</protein>
<keyword evidence="2" id="KW-0472">Membrane</keyword>
<evidence type="ECO:0000313" key="4">
    <source>
        <dbReference type="EMBL" id="BBU81133.1"/>
    </source>
</evidence>
<sequence>MQYSDRLDIMGTGTLNIDESRQLQLITQYYKSQGDDDYGLNLGKGFSAIRGTSTPFVSNGLNSDRIPGTERHLISLQYSDSAFLGQELVGQVYYRDESLRFYPFPTVNANKQVTAFSSSQQDTDQYGMKLTLNSKPMVLQPVTDEWRAGPSDGTAGKSPGGWMLIMSALPPTRCSSTWLRQALPEG</sequence>
<proteinExistence type="predicted"/>